<feature type="compositionally biased region" description="Basic and acidic residues" evidence="8">
    <location>
        <begin position="511"/>
        <end position="529"/>
    </location>
</feature>
<evidence type="ECO:0000256" key="8">
    <source>
        <dbReference type="SAM" id="MobiDB-lite"/>
    </source>
</evidence>
<dbReference type="GO" id="GO:0005576">
    <property type="term" value="C:extracellular region"/>
    <property type="evidence" value="ECO:0007669"/>
    <property type="project" value="TreeGrafter"/>
</dbReference>
<dbReference type="NCBIfam" id="NF004785">
    <property type="entry name" value="PRK06132.1-2"/>
    <property type="match status" value="1"/>
</dbReference>
<evidence type="ECO:0000256" key="6">
    <source>
        <dbReference type="ARBA" id="ARBA00023316"/>
    </source>
</evidence>
<protein>
    <submittedName>
        <fullName evidence="11">Putative ErfK/YbiS/YcfS/YnhG family protein</fullName>
    </submittedName>
</protein>
<reference evidence="11 12" key="1">
    <citation type="journal article" date="2013" name="Appl. Environ. Microbiol.">
        <title>Genome analysis suggests that the soil oligotrophic bacterium Agromonas oligotrophica (Bradyrhizobium oligotrophicum) is a nitrogen-fixing symbiont of Aeschynomene indica.</title>
        <authorList>
            <person name="Okubo T."/>
            <person name="Fukushima S."/>
            <person name="Itakura M."/>
            <person name="Oshima K."/>
            <person name="Longtonglang A."/>
            <person name="Teaumroong N."/>
            <person name="Mitsui H."/>
            <person name="Hattori M."/>
            <person name="Hattori R."/>
            <person name="Hattori T."/>
            <person name="Minamisawa K."/>
        </authorList>
    </citation>
    <scope>NUCLEOTIDE SEQUENCE [LARGE SCALE GENOMIC DNA]</scope>
    <source>
        <strain evidence="11 12">S58</strain>
    </source>
</reference>
<dbReference type="AlphaFoldDB" id="M4ZUY5"/>
<evidence type="ECO:0000256" key="5">
    <source>
        <dbReference type="ARBA" id="ARBA00022984"/>
    </source>
</evidence>
<evidence type="ECO:0000259" key="10">
    <source>
        <dbReference type="PROSITE" id="PS52029"/>
    </source>
</evidence>
<dbReference type="Proteomes" id="UP000011841">
    <property type="component" value="Chromosome"/>
</dbReference>
<dbReference type="GO" id="GO:0016740">
    <property type="term" value="F:transferase activity"/>
    <property type="evidence" value="ECO:0007669"/>
    <property type="project" value="UniProtKB-KW"/>
</dbReference>
<dbReference type="GO" id="GO:0071972">
    <property type="term" value="F:peptidoglycan L,D-transpeptidase activity"/>
    <property type="evidence" value="ECO:0007669"/>
    <property type="project" value="TreeGrafter"/>
</dbReference>
<feature type="compositionally biased region" description="Basic and acidic residues" evidence="8">
    <location>
        <begin position="410"/>
        <end position="420"/>
    </location>
</feature>
<name>M4ZUY5_9BRAD</name>
<dbReference type="eggNOG" id="COG1376">
    <property type="taxonomic scope" value="Bacteria"/>
</dbReference>
<feature type="transmembrane region" description="Helical" evidence="9">
    <location>
        <begin position="12"/>
        <end position="38"/>
    </location>
</feature>
<comment type="similarity">
    <text evidence="2">Belongs to the YkuD family.</text>
</comment>
<feature type="compositionally biased region" description="Low complexity" evidence="8">
    <location>
        <begin position="341"/>
        <end position="364"/>
    </location>
</feature>
<feature type="domain" description="L,D-TPase catalytic" evidence="10">
    <location>
        <begin position="79"/>
        <end position="188"/>
    </location>
</feature>
<dbReference type="PANTHER" id="PTHR30582">
    <property type="entry name" value="L,D-TRANSPEPTIDASE"/>
    <property type="match status" value="1"/>
</dbReference>
<dbReference type="KEGG" id="aol:S58_41190"/>
<dbReference type="SUPFAM" id="SSF141523">
    <property type="entry name" value="L,D-transpeptidase catalytic domain-like"/>
    <property type="match status" value="1"/>
</dbReference>
<dbReference type="Gene3D" id="2.40.440.10">
    <property type="entry name" value="L,D-transpeptidase catalytic domain-like"/>
    <property type="match status" value="1"/>
</dbReference>
<evidence type="ECO:0000256" key="1">
    <source>
        <dbReference type="ARBA" id="ARBA00004752"/>
    </source>
</evidence>
<dbReference type="EMBL" id="AP012603">
    <property type="protein sequence ID" value="BAM90105.1"/>
    <property type="molecule type" value="Genomic_DNA"/>
</dbReference>
<dbReference type="STRING" id="1245469.S58_41190"/>
<dbReference type="InterPro" id="IPR005490">
    <property type="entry name" value="LD_TPept_cat_dom"/>
</dbReference>
<dbReference type="GO" id="GO:0018104">
    <property type="term" value="P:peptidoglycan-protein cross-linking"/>
    <property type="evidence" value="ECO:0007669"/>
    <property type="project" value="TreeGrafter"/>
</dbReference>
<dbReference type="FunFam" id="2.40.440.10:FF:000006">
    <property type="entry name" value="L,D-transpeptidase catalytic domain"/>
    <property type="match status" value="1"/>
</dbReference>
<evidence type="ECO:0000256" key="4">
    <source>
        <dbReference type="ARBA" id="ARBA00022960"/>
    </source>
</evidence>
<feature type="region of interest" description="Disordered" evidence="8">
    <location>
        <begin position="510"/>
        <end position="537"/>
    </location>
</feature>
<feature type="compositionally biased region" description="Low complexity" evidence="8">
    <location>
        <begin position="388"/>
        <end position="408"/>
    </location>
</feature>
<keyword evidence="4 7" id="KW-0133">Cell shape</keyword>
<dbReference type="PATRIC" id="fig|1245469.3.peg.4213"/>
<feature type="compositionally biased region" description="Low complexity" evidence="8">
    <location>
        <begin position="320"/>
        <end position="329"/>
    </location>
</feature>
<keyword evidence="12" id="KW-1185">Reference proteome</keyword>
<evidence type="ECO:0000256" key="9">
    <source>
        <dbReference type="SAM" id="Phobius"/>
    </source>
</evidence>
<dbReference type="InterPro" id="IPR038063">
    <property type="entry name" value="Transpep_catalytic_dom"/>
</dbReference>
<dbReference type="InterPro" id="IPR050979">
    <property type="entry name" value="LD-transpeptidase"/>
</dbReference>
<dbReference type="PROSITE" id="PS52029">
    <property type="entry name" value="LD_TPASE"/>
    <property type="match status" value="1"/>
</dbReference>
<feature type="region of interest" description="Disordered" evidence="8">
    <location>
        <begin position="275"/>
        <end position="435"/>
    </location>
</feature>
<organism evidence="11 12">
    <name type="scientific">Bradyrhizobium oligotrophicum S58</name>
    <dbReference type="NCBI Taxonomy" id="1245469"/>
    <lineage>
        <taxon>Bacteria</taxon>
        <taxon>Pseudomonadati</taxon>
        <taxon>Pseudomonadota</taxon>
        <taxon>Alphaproteobacteria</taxon>
        <taxon>Hyphomicrobiales</taxon>
        <taxon>Nitrobacteraceae</taxon>
        <taxon>Bradyrhizobium</taxon>
    </lineage>
</organism>
<dbReference type="GeneID" id="301817923"/>
<dbReference type="Pfam" id="PF03734">
    <property type="entry name" value="YkuD"/>
    <property type="match status" value="1"/>
</dbReference>
<dbReference type="HOGENOM" id="CLU_025126_0_0_5"/>
<keyword evidence="6 7" id="KW-0961">Cell wall biogenesis/degradation</keyword>
<dbReference type="OrthoDB" id="463216at2"/>
<keyword evidence="3" id="KW-0808">Transferase</keyword>
<keyword evidence="9" id="KW-0472">Membrane</keyword>
<keyword evidence="5 7" id="KW-0573">Peptidoglycan synthesis</keyword>
<dbReference type="CDD" id="cd16913">
    <property type="entry name" value="YkuD_like"/>
    <property type="match status" value="1"/>
</dbReference>
<dbReference type="UniPathway" id="UPA00219"/>
<evidence type="ECO:0000313" key="12">
    <source>
        <dbReference type="Proteomes" id="UP000011841"/>
    </source>
</evidence>
<evidence type="ECO:0000256" key="7">
    <source>
        <dbReference type="PROSITE-ProRule" id="PRU01373"/>
    </source>
</evidence>
<evidence type="ECO:0000256" key="3">
    <source>
        <dbReference type="ARBA" id="ARBA00022679"/>
    </source>
</evidence>
<dbReference type="RefSeq" id="WP_015667213.1">
    <property type="nucleotide sequence ID" value="NC_020453.1"/>
</dbReference>
<sequence length="588" mass="60990">MLCVRAAARGRFYCAAIVSVPLVIAATSQAGAASYYYWNEPQPVISPSERPIVPRKPKARQLQKAAKIEKEAAKPQGPITVAVSVNKQQLKIYDANGLFAEAPVSTGMKGHSTPMGVFSVIQKQKFHRSNIYSGAPMPFMQRITWSGIALHAGVLPGYPASHGCIRMPASFATRIYGWTRMGSRVLVTPGEVAPASFSHPMLAALKAPQPSASVQPDANAPAGAKSDKGAAVATAITVATTDLRATIGHAEVGNMTPSSRAPTRTADAGNATGLAAVASDASPKTEPTRSEAAEIRSGAAELKPSVAESAVKGESPTVDAATKPGAAKAADQDENKPAIDAAPSLASQPTQAAAPAAEKPIDAPVKAEATNSSDVGLADTKPADAKIADQPAAPSATTADAPATPLDPNDLSKDPSKDQSRVAAPDKPIAPKPELKRNSQVAIFISRKDSKLYVRQNFAPVFNTQITIAPGDKPFGTHVFTATADKADPATMRWSVVSLPVSARSVAANDGAEKVTRHGKKPADARVESKPVVQPSSPAEALDRITIPADVMAWLGEALSTGSSLIVSDQGVNQGETGEGTEFILSLR</sequence>
<evidence type="ECO:0000256" key="2">
    <source>
        <dbReference type="ARBA" id="ARBA00005992"/>
    </source>
</evidence>
<dbReference type="GO" id="GO:0008360">
    <property type="term" value="P:regulation of cell shape"/>
    <property type="evidence" value="ECO:0007669"/>
    <property type="project" value="UniProtKB-UniRule"/>
</dbReference>
<comment type="pathway">
    <text evidence="1 7">Cell wall biogenesis; peptidoglycan biosynthesis.</text>
</comment>
<dbReference type="GO" id="GO:0071555">
    <property type="term" value="P:cell wall organization"/>
    <property type="evidence" value="ECO:0007669"/>
    <property type="project" value="UniProtKB-UniRule"/>
</dbReference>
<dbReference type="PANTHER" id="PTHR30582:SF2">
    <property type="entry name" value="L,D-TRANSPEPTIDASE YCIB-RELATED"/>
    <property type="match status" value="1"/>
</dbReference>
<evidence type="ECO:0000313" key="11">
    <source>
        <dbReference type="EMBL" id="BAM90105.1"/>
    </source>
</evidence>
<gene>
    <name evidence="11" type="ORF">S58_41190</name>
</gene>
<keyword evidence="9" id="KW-0812">Transmembrane</keyword>
<proteinExistence type="inferred from homology"/>
<accession>M4ZUY5</accession>
<feature type="active site" description="Proton donor/acceptor" evidence="7">
    <location>
        <position position="151"/>
    </location>
</feature>
<feature type="region of interest" description="Disordered" evidence="8">
    <location>
        <begin position="208"/>
        <end position="229"/>
    </location>
</feature>
<feature type="active site" description="Nucleophile" evidence="7">
    <location>
        <position position="164"/>
    </location>
</feature>
<keyword evidence="9" id="KW-1133">Transmembrane helix</keyword>